<evidence type="ECO:0000313" key="1">
    <source>
        <dbReference type="EMBL" id="SHH63451.1"/>
    </source>
</evidence>
<proteinExistence type="predicted"/>
<dbReference type="AlphaFoldDB" id="A0A1M5UKG7"/>
<dbReference type="EMBL" id="LT670818">
    <property type="protein sequence ID" value="SHH63451.1"/>
    <property type="molecule type" value="Genomic_DNA"/>
</dbReference>
<dbReference type="Proteomes" id="UP000190675">
    <property type="component" value="Chromosome I"/>
</dbReference>
<name>A0A1M5UKG7_9BRAD</name>
<accession>A0A1M5UKG7</accession>
<reference evidence="1 2" key="1">
    <citation type="submission" date="2016-11" db="EMBL/GenBank/DDBJ databases">
        <authorList>
            <person name="Jaros S."/>
            <person name="Januszkiewicz K."/>
            <person name="Wedrychowicz H."/>
        </authorList>
    </citation>
    <scope>NUCLEOTIDE SEQUENCE [LARGE SCALE GENOMIC DNA]</scope>
    <source>
        <strain evidence="1 2">GAS242</strain>
    </source>
</reference>
<protein>
    <submittedName>
        <fullName evidence="1">Uncharacterized protein</fullName>
    </submittedName>
</protein>
<evidence type="ECO:0000313" key="2">
    <source>
        <dbReference type="Proteomes" id="UP000190675"/>
    </source>
</evidence>
<gene>
    <name evidence="1" type="ORF">SAMN05444169_8481</name>
</gene>
<sequence length="469" mass="52828">MDMKSPISSNSEYRFYRGLVATCVANGIQAANFLGDRFLRKRHHLSSEIDELYTNSMNSAFSATESFLVTGAPHASAYYPRDFAWFYPDVLDPDTIMDSEDAIRRVRLLERSVRLMLEAVRSGVITTTIIPAGRNRFIGVDYFSRPSDTLLGILAGLEQIMCADRRASASYLGLSQGAHAGRLLLIEYREDLKEAIIQLARSLEPFEDDGTGYLLCDAAAPRSAATDTRAERRRFVTNACVYATFLRAIQLGVIGISELEQLLGRELSRYKAQLLRLFGKHGYISHSLDCDNEPPASSIALDFVNVQGGFWDLTDESERALFAATTDLILAEPRFRVPNTFHFLVSANNPRRKMIHKIASPSYQGRTSWPTFNVEFADRMLDHDEFSGASAYGSCARDILSDIRAATELHGGYQELLSDKGLKYCTWAYRGAVAHSWFPRFLTVWKRAFETPLLDWKRSDICRVTRNQA</sequence>
<organism evidence="1 2">
    <name type="scientific">Bradyrhizobium erythrophlei</name>
    <dbReference type="NCBI Taxonomy" id="1437360"/>
    <lineage>
        <taxon>Bacteria</taxon>
        <taxon>Pseudomonadati</taxon>
        <taxon>Pseudomonadota</taxon>
        <taxon>Alphaproteobacteria</taxon>
        <taxon>Hyphomicrobiales</taxon>
        <taxon>Nitrobacteraceae</taxon>
        <taxon>Bradyrhizobium</taxon>
    </lineage>
</organism>